<dbReference type="RefSeq" id="WP_068881491.1">
    <property type="nucleotide sequence ID" value="NZ_LNTU01000012.1"/>
</dbReference>
<dbReference type="Pfam" id="PF04993">
    <property type="entry name" value="TfoX_N"/>
    <property type="match status" value="1"/>
</dbReference>
<accession>A0A135HVS8</accession>
<dbReference type="EMBL" id="LNTU01000012">
    <property type="protein sequence ID" value="KXF77305.1"/>
    <property type="molecule type" value="Genomic_DNA"/>
</dbReference>
<proteinExistence type="predicted"/>
<dbReference type="OrthoDB" id="1524907at2"/>
<sequence length="107" mass="12079">MDNDDIRDLFSSLGPIVIKRLFGGKGIYHDGLIIAIEYRDEILLKADEITAPFFEKAGCTQWTYAGKNPSKPVAMPYWSIPGDALDDPDIMAEWARRAYEAAVRTRK</sequence>
<dbReference type="Proteomes" id="UP000070107">
    <property type="component" value="Unassembled WGS sequence"/>
</dbReference>
<feature type="domain" description="TfoX N-terminal" evidence="1">
    <location>
        <begin position="8"/>
        <end position="102"/>
    </location>
</feature>
<dbReference type="STRING" id="1494590.ATN84_07870"/>
<keyword evidence="3" id="KW-1185">Reference proteome</keyword>
<reference evidence="2 3" key="1">
    <citation type="submission" date="2015-11" db="EMBL/GenBank/DDBJ databases">
        <title>Draft genome sequence of Paramesorhizobium deserti A-3-E, a strain highly resistant to diverse beta-lactam antibiotics.</title>
        <authorList>
            <person name="Lv R."/>
            <person name="Yang X."/>
            <person name="Fang N."/>
            <person name="Guo J."/>
            <person name="Luo X."/>
            <person name="Peng F."/>
            <person name="Yang R."/>
            <person name="Cui Y."/>
            <person name="Fang C."/>
            <person name="Song Y."/>
        </authorList>
    </citation>
    <scope>NUCLEOTIDE SEQUENCE [LARGE SCALE GENOMIC DNA]</scope>
    <source>
        <strain evidence="2 3">A-3-E</strain>
    </source>
</reference>
<organism evidence="2 3">
    <name type="scientific">Paramesorhizobium deserti</name>
    <dbReference type="NCBI Taxonomy" id="1494590"/>
    <lineage>
        <taxon>Bacteria</taxon>
        <taxon>Pseudomonadati</taxon>
        <taxon>Pseudomonadota</taxon>
        <taxon>Alphaproteobacteria</taxon>
        <taxon>Hyphomicrobiales</taxon>
        <taxon>Phyllobacteriaceae</taxon>
        <taxon>Paramesorhizobium</taxon>
    </lineage>
</organism>
<dbReference type="InterPro" id="IPR007076">
    <property type="entry name" value="TfoX_N"/>
</dbReference>
<name>A0A135HVS8_9HYPH</name>
<gene>
    <name evidence="2" type="ORF">ATN84_07870</name>
</gene>
<protein>
    <submittedName>
        <fullName evidence="2">Competence protein TfoX</fullName>
    </submittedName>
</protein>
<evidence type="ECO:0000313" key="2">
    <source>
        <dbReference type="EMBL" id="KXF77305.1"/>
    </source>
</evidence>
<comment type="caution">
    <text evidence="2">The sequence shown here is derived from an EMBL/GenBank/DDBJ whole genome shotgun (WGS) entry which is preliminary data.</text>
</comment>
<dbReference type="Gene3D" id="3.30.1460.30">
    <property type="entry name" value="YgaC/TfoX-N like chaperone"/>
    <property type="match status" value="1"/>
</dbReference>
<dbReference type="SUPFAM" id="SSF159894">
    <property type="entry name" value="YgaC/TfoX-N like"/>
    <property type="match status" value="1"/>
</dbReference>
<evidence type="ECO:0000313" key="3">
    <source>
        <dbReference type="Proteomes" id="UP000070107"/>
    </source>
</evidence>
<dbReference type="AlphaFoldDB" id="A0A135HVS8"/>
<evidence type="ECO:0000259" key="1">
    <source>
        <dbReference type="Pfam" id="PF04993"/>
    </source>
</evidence>